<feature type="signal peptide" evidence="2">
    <location>
        <begin position="1"/>
        <end position="19"/>
    </location>
</feature>
<reference evidence="4" key="1">
    <citation type="submission" date="2016-10" db="EMBL/GenBank/DDBJ databases">
        <authorList>
            <person name="Varghese N."/>
            <person name="Submissions S."/>
        </authorList>
    </citation>
    <scope>NUCLEOTIDE SEQUENCE [LARGE SCALE GENOMIC DNA]</scope>
    <source>
        <strain evidence="4">DSM 19482</strain>
    </source>
</reference>
<organism evidence="3 4">
    <name type="scientific">Epilithonimonas bovis DSM 19482</name>
    <dbReference type="NCBI Taxonomy" id="1121284"/>
    <lineage>
        <taxon>Bacteria</taxon>
        <taxon>Pseudomonadati</taxon>
        <taxon>Bacteroidota</taxon>
        <taxon>Flavobacteriia</taxon>
        <taxon>Flavobacteriales</taxon>
        <taxon>Weeksellaceae</taxon>
        <taxon>Chryseobacterium group</taxon>
        <taxon>Epilithonimonas</taxon>
    </lineage>
</organism>
<keyword evidence="1" id="KW-0472">Membrane</keyword>
<keyword evidence="1" id="KW-0812">Transmembrane</keyword>
<keyword evidence="4" id="KW-1185">Reference proteome</keyword>
<dbReference type="EMBL" id="FTPU01000040">
    <property type="protein sequence ID" value="SIT98079.1"/>
    <property type="molecule type" value="Genomic_DNA"/>
</dbReference>
<dbReference type="AlphaFoldDB" id="A0A1U7PYS6"/>
<evidence type="ECO:0000313" key="3">
    <source>
        <dbReference type="EMBL" id="SIT98079.1"/>
    </source>
</evidence>
<dbReference type="Proteomes" id="UP000187261">
    <property type="component" value="Unassembled WGS sequence"/>
</dbReference>
<dbReference type="OrthoDB" id="2079210at2"/>
<dbReference type="PANTHER" id="PTHR40940">
    <property type="entry name" value="PROTEIN BATD-RELATED"/>
    <property type="match status" value="1"/>
</dbReference>
<name>A0A1U7PYS6_9FLAO</name>
<dbReference type="STRING" id="1121284.SAMN05660493_02812"/>
<dbReference type="InterPro" id="IPR025738">
    <property type="entry name" value="BatD"/>
</dbReference>
<evidence type="ECO:0000256" key="1">
    <source>
        <dbReference type="SAM" id="Phobius"/>
    </source>
</evidence>
<keyword evidence="2" id="KW-0732">Signal</keyword>
<proteinExistence type="predicted"/>
<sequence length="578" mass="65452">MIKKNLYILFLLASAFSFAQVNLYSKINSRETKLNAPLVFTVVLEIVGEDLVQETPMQLPDFSKFNFDYVSEQNTIIDPIKKIRVNQMVCQISLDPKQTGNIKIGSALVKVNGKIYKTEPIDIVVKDAEKKSVAGNSPSRNMYLNMQVSDKNVYRNEPVIAVIKAFSRNISGFRHLEPARFEPNKNFAIRSIADVDESIETSMDDFSSQVVAMFVMVPKVAGYLDIPSVDVLLHNHKGTLVSNKVKINVKKLPDGAPKSFKNAVGKYNLTVELLDKNKESFEINKAFNIAVKIDGQGNLSPSILPKLMPSAAYDTYAPKIVNNSIATPDGLQGSVEAQYVIIPKKRGGIKIQTEGFSFFDPKTEKYVDAGSGLLALNAVNAQDIANAKTTLEKVNEYTNNVLETVNSPVISTQKLKVEKNRTFNWFGILGNLVIITVVSFIFIYLYRKYRERQLLLAQKQSVSAKPIVNIAETEALLRRKNKPDLALYYDYQEKMINQSHSDKFFYSVEELKSEADLYCAENFSQNFQDYLKDHHSVDLYNRYTELLTQINIEKYAPFSSREKQREILEEIREIFSVL</sequence>
<accession>A0A1U7PYS6</accession>
<dbReference type="RefSeq" id="WP_076784176.1">
    <property type="nucleotide sequence ID" value="NZ_FTPU01000040.1"/>
</dbReference>
<evidence type="ECO:0000256" key="2">
    <source>
        <dbReference type="SAM" id="SignalP"/>
    </source>
</evidence>
<keyword evidence="1" id="KW-1133">Transmembrane helix</keyword>
<protein>
    <submittedName>
        <fullName evidence="3">Oxygen tolerance</fullName>
    </submittedName>
</protein>
<dbReference type="Pfam" id="PF13584">
    <property type="entry name" value="BatD"/>
    <property type="match status" value="1"/>
</dbReference>
<evidence type="ECO:0000313" key="4">
    <source>
        <dbReference type="Proteomes" id="UP000187261"/>
    </source>
</evidence>
<feature type="transmembrane region" description="Helical" evidence="1">
    <location>
        <begin position="423"/>
        <end position="446"/>
    </location>
</feature>
<feature type="chain" id="PRO_5012052691" evidence="2">
    <location>
        <begin position="20"/>
        <end position="578"/>
    </location>
</feature>
<dbReference type="PANTHER" id="PTHR40940:SF2">
    <property type="entry name" value="BATD"/>
    <property type="match status" value="1"/>
</dbReference>
<gene>
    <name evidence="3" type="ORF">SAMN05660493_02812</name>
</gene>